<dbReference type="InterPro" id="IPR033891">
    <property type="entry name" value="TTC38"/>
</dbReference>
<evidence type="ECO:0000256" key="4">
    <source>
        <dbReference type="ARBA" id="ARBA00022803"/>
    </source>
</evidence>
<keyword evidence="4" id="KW-0802">TPR repeat</keyword>
<dbReference type="SUPFAM" id="SSF48452">
    <property type="entry name" value="TPR-like"/>
    <property type="match status" value="1"/>
</dbReference>
<protein>
    <recommendedName>
        <fullName evidence="2">Tetratricopeptide repeat protein 38</fullName>
    </recommendedName>
</protein>
<dbReference type="CDD" id="cd05804">
    <property type="entry name" value="StaR_like"/>
    <property type="match status" value="1"/>
</dbReference>
<gene>
    <name evidence="5" type="ORF">DCM83_02305</name>
</gene>
<accession>A0AAE9SSX8</accession>
<name>A0AAE9SSX8_9BRAD</name>
<sequence>MAHQDRYGLPLSTASDVAAGAYRDGVDLMLSGWTGMAETLERAIAADPDFALAHIARARVHAFYQQGDQARSKAALARELVARRGTERERSHVETLALSIEGRLPEAIASTLRHIESWPRDALVLSLPLGAFGLFAFSGMADHDRARHELCGRVAQHYGEDWWFLTMAGWAMTENGDVARGRAVTERGFNLRRANAHAAHAVLHAMFEDGSIEAADRLVDDWIPTYDRTGLLHGHIRWHQALGALEQDDSARALAIYADVLQPAVTQAPPLNVITDAASLLWRLSAYGHTVPDTLWQDADAAAQKMFPKSSLSFADVHMALFAAATQNHAALAARLATIEQRLAEGKLPAGPVVPAIVRALAAFADEDYTSCVQTLAPVLTEVVRIGGSHAQRELIEDTFIVALMRSGELPRARALLDARLHRRPSLRDRRWQTAMASFATKKTPA</sequence>
<evidence type="ECO:0000313" key="5">
    <source>
        <dbReference type="EMBL" id="UUO64171.1"/>
    </source>
</evidence>
<dbReference type="InterPro" id="IPR011990">
    <property type="entry name" value="TPR-like_helical_dom_sf"/>
</dbReference>
<evidence type="ECO:0000256" key="1">
    <source>
        <dbReference type="ARBA" id="ARBA00005857"/>
    </source>
</evidence>
<comment type="similarity">
    <text evidence="1">Belongs to the TTC38 family.</text>
</comment>
<keyword evidence="3" id="KW-0677">Repeat</keyword>
<evidence type="ECO:0000256" key="3">
    <source>
        <dbReference type="ARBA" id="ARBA00022737"/>
    </source>
</evidence>
<organism evidence="5 6">
    <name type="scientific">Bradyrhizobium betae</name>
    <dbReference type="NCBI Taxonomy" id="244734"/>
    <lineage>
        <taxon>Bacteria</taxon>
        <taxon>Pseudomonadati</taxon>
        <taxon>Pseudomonadota</taxon>
        <taxon>Alphaproteobacteria</taxon>
        <taxon>Hyphomicrobiales</taxon>
        <taxon>Nitrobacteraceae</taxon>
        <taxon>Bradyrhizobium</taxon>
    </lineage>
</organism>
<dbReference type="PANTHER" id="PTHR16263:SF4">
    <property type="entry name" value="TETRATRICOPEPTIDE REPEAT PROTEIN 38"/>
    <property type="match status" value="1"/>
</dbReference>
<dbReference type="AlphaFoldDB" id="A0AAE9SSX8"/>
<dbReference type="Gene3D" id="1.25.40.10">
    <property type="entry name" value="Tetratricopeptide repeat domain"/>
    <property type="match status" value="1"/>
</dbReference>
<dbReference type="RefSeq" id="WP_257178315.1">
    <property type="nucleotide sequence ID" value="NZ_CP028989.1"/>
</dbReference>
<proteinExistence type="inferred from homology"/>
<evidence type="ECO:0000256" key="2">
    <source>
        <dbReference type="ARBA" id="ARBA00019992"/>
    </source>
</evidence>
<evidence type="ECO:0000313" key="6">
    <source>
        <dbReference type="Proteomes" id="UP001058872"/>
    </source>
</evidence>
<reference evidence="5" key="1">
    <citation type="submission" date="2018-04" db="EMBL/GenBank/DDBJ databases">
        <title>Genomes of Endosymbiotic and Endophytic Bradyrhizobium Publication status.</title>
        <authorList>
            <person name="Guha S."/>
            <person name="Jorrin B."/>
            <person name="Sarkar M."/>
            <person name="Poole P.S."/>
            <person name="DasGupta M."/>
        </authorList>
    </citation>
    <scope>NUCLEOTIDE SEQUENCE</scope>
    <source>
        <strain evidence="5">WBOS16</strain>
    </source>
</reference>
<dbReference type="Proteomes" id="UP001058872">
    <property type="component" value="Chromosome"/>
</dbReference>
<dbReference type="EMBL" id="CP028989">
    <property type="protein sequence ID" value="UUO64171.1"/>
    <property type="molecule type" value="Genomic_DNA"/>
</dbReference>
<dbReference type="PANTHER" id="PTHR16263">
    <property type="entry name" value="TETRATRICOPEPTIDE REPEAT PROTEIN 38"/>
    <property type="match status" value="1"/>
</dbReference>